<organism evidence="1">
    <name type="scientific">Anguilla anguilla</name>
    <name type="common">European freshwater eel</name>
    <name type="synonym">Muraena anguilla</name>
    <dbReference type="NCBI Taxonomy" id="7936"/>
    <lineage>
        <taxon>Eukaryota</taxon>
        <taxon>Metazoa</taxon>
        <taxon>Chordata</taxon>
        <taxon>Craniata</taxon>
        <taxon>Vertebrata</taxon>
        <taxon>Euteleostomi</taxon>
        <taxon>Actinopterygii</taxon>
        <taxon>Neopterygii</taxon>
        <taxon>Teleostei</taxon>
        <taxon>Anguilliformes</taxon>
        <taxon>Anguillidae</taxon>
        <taxon>Anguilla</taxon>
    </lineage>
</organism>
<evidence type="ECO:0000313" key="1">
    <source>
        <dbReference type="EMBL" id="JAH57831.1"/>
    </source>
</evidence>
<proteinExistence type="predicted"/>
<name>A0A0E9TWB1_ANGAN</name>
<reference evidence="1" key="1">
    <citation type="submission" date="2014-11" db="EMBL/GenBank/DDBJ databases">
        <authorList>
            <person name="Amaro Gonzalez C."/>
        </authorList>
    </citation>
    <scope>NUCLEOTIDE SEQUENCE</scope>
</reference>
<protein>
    <submittedName>
        <fullName evidence="1">Uncharacterized protein</fullName>
    </submittedName>
</protein>
<accession>A0A0E9TWB1</accession>
<dbReference type="EMBL" id="GBXM01050746">
    <property type="protein sequence ID" value="JAH57831.1"/>
    <property type="molecule type" value="Transcribed_RNA"/>
</dbReference>
<dbReference type="AlphaFoldDB" id="A0A0E9TWB1"/>
<sequence length="23" mass="2730">MCIHIAFIHNPNFSKYLLLNNVK</sequence>
<reference evidence="1" key="2">
    <citation type="journal article" date="2015" name="Fish Shellfish Immunol.">
        <title>Early steps in the European eel (Anguilla anguilla)-Vibrio vulnificus interaction in the gills: Role of the RtxA13 toxin.</title>
        <authorList>
            <person name="Callol A."/>
            <person name="Pajuelo D."/>
            <person name="Ebbesson L."/>
            <person name="Teles M."/>
            <person name="MacKenzie S."/>
            <person name="Amaro C."/>
        </authorList>
    </citation>
    <scope>NUCLEOTIDE SEQUENCE</scope>
</reference>